<proteinExistence type="inferred from homology"/>
<evidence type="ECO:0000259" key="3">
    <source>
        <dbReference type="PROSITE" id="PS50404"/>
    </source>
</evidence>
<evidence type="ECO:0000259" key="4">
    <source>
        <dbReference type="PROSITE" id="PS50405"/>
    </source>
</evidence>
<evidence type="ECO:0000313" key="5">
    <source>
        <dbReference type="EMBL" id="ESK36586.1"/>
    </source>
</evidence>
<dbReference type="HOGENOM" id="CLU_011226_6_2_6"/>
<name>V2TGC5_9GAMM</name>
<dbReference type="PATRIC" id="fig|1392540.3.peg.2408"/>
<dbReference type="eggNOG" id="COG0625">
    <property type="taxonomic scope" value="Bacteria"/>
</dbReference>
<dbReference type="GO" id="GO:0016740">
    <property type="term" value="F:transferase activity"/>
    <property type="evidence" value="ECO:0007669"/>
    <property type="project" value="UniProtKB-KW"/>
</dbReference>
<dbReference type="FunFam" id="3.40.30.10:FF:000039">
    <property type="entry name" value="Glutathione S-transferase domain"/>
    <property type="match status" value="1"/>
</dbReference>
<dbReference type="PROSITE" id="PS50405">
    <property type="entry name" value="GST_CTER"/>
    <property type="match status" value="1"/>
</dbReference>
<organism evidence="5 6">
    <name type="scientific">Acinetobacter nectaris CIP 110549</name>
    <dbReference type="NCBI Taxonomy" id="1392540"/>
    <lineage>
        <taxon>Bacteria</taxon>
        <taxon>Pseudomonadati</taxon>
        <taxon>Pseudomonadota</taxon>
        <taxon>Gammaproteobacteria</taxon>
        <taxon>Moraxellales</taxon>
        <taxon>Moraxellaceae</taxon>
        <taxon>Acinetobacter</taxon>
    </lineage>
</organism>
<evidence type="ECO:0000256" key="1">
    <source>
        <dbReference type="ARBA" id="ARBA00007409"/>
    </source>
</evidence>
<comment type="similarity">
    <text evidence="1">Belongs to the GST superfamily.</text>
</comment>
<reference evidence="5 6" key="1">
    <citation type="submission" date="2013-10" db="EMBL/GenBank/DDBJ databases">
        <title>The Genome Sequence of Acinetobacter nectaris CIP 110549.</title>
        <authorList>
            <consortium name="The Broad Institute Genomics Platform"/>
            <consortium name="The Broad Institute Genome Sequencing Center for Infectious Disease"/>
            <person name="Cerqueira G."/>
            <person name="Feldgarden M."/>
            <person name="Courvalin P."/>
            <person name="Grillot-Courvalin C."/>
            <person name="Clermont D."/>
            <person name="Rocha E."/>
            <person name="Yoon E.-J."/>
            <person name="Nemec A."/>
            <person name="Young S.K."/>
            <person name="Zeng Q."/>
            <person name="Gargeya S."/>
            <person name="Fitzgerald M."/>
            <person name="Abouelleil A."/>
            <person name="Alvarado L."/>
            <person name="Berlin A.M."/>
            <person name="Chapman S.B."/>
            <person name="Gainer-Dewar J."/>
            <person name="Goldberg J."/>
            <person name="Gnerre S."/>
            <person name="Griggs A."/>
            <person name="Gujja S."/>
            <person name="Hansen M."/>
            <person name="Howarth C."/>
            <person name="Imamovic A."/>
            <person name="Ireland A."/>
            <person name="Larimer J."/>
            <person name="McCowan C."/>
            <person name="Murphy C."/>
            <person name="Pearson M."/>
            <person name="Poon T.W."/>
            <person name="Priest M."/>
            <person name="Roberts A."/>
            <person name="Saif S."/>
            <person name="Shea T."/>
            <person name="Sykes S."/>
            <person name="Wortman J."/>
            <person name="Nusbaum C."/>
            <person name="Birren B."/>
        </authorList>
    </citation>
    <scope>NUCLEOTIDE SEQUENCE [LARGE SCALE GENOMIC DNA]</scope>
    <source>
        <strain evidence="5 6">CIP 110549</strain>
    </source>
</reference>
<keyword evidence="2" id="KW-0808">Transferase</keyword>
<dbReference type="InterPro" id="IPR036249">
    <property type="entry name" value="Thioredoxin-like_sf"/>
</dbReference>
<comment type="caution">
    <text evidence="5">The sequence shown here is derived from an EMBL/GenBank/DDBJ whole genome shotgun (WGS) entry which is preliminary data.</text>
</comment>
<dbReference type="InterPro" id="IPR040079">
    <property type="entry name" value="Glutathione_S-Trfase"/>
</dbReference>
<dbReference type="InterPro" id="IPR010987">
    <property type="entry name" value="Glutathione-S-Trfase_C-like"/>
</dbReference>
<dbReference type="CDD" id="cd03047">
    <property type="entry name" value="GST_N_2"/>
    <property type="match status" value="1"/>
</dbReference>
<dbReference type="InterPro" id="IPR004045">
    <property type="entry name" value="Glutathione_S-Trfase_N"/>
</dbReference>
<dbReference type="EMBL" id="AYER01000013">
    <property type="protein sequence ID" value="ESK36586.1"/>
    <property type="molecule type" value="Genomic_DNA"/>
</dbReference>
<dbReference type="RefSeq" id="WP_023274102.1">
    <property type="nucleotide sequence ID" value="NZ_KI530739.1"/>
</dbReference>
<accession>V2TGC5</accession>
<dbReference type="SFLD" id="SFLDG00358">
    <property type="entry name" value="Main_(cytGST)"/>
    <property type="match status" value="1"/>
</dbReference>
<keyword evidence="6" id="KW-1185">Reference proteome</keyword>
<dbReference type="Gene3D" id="3.40.30.10">
    <property type="entry name" value="Glutaredoxin"/>
    <property type="match status" value="1"/>
</dbReference>
<dbReference type="PANTHER" id="PTHR44051">
    <property type="entry name" value="GLUTATHIONE S-TRANSFERASE-RELATED"/>
    <property type="match status" value="1"/>
</dbReference>
<dbReference type="SUPFAM" id="SSF47616">
    <property type="entry name" value="GST C-terminal domain-like"/>
    <property type="match status" value="1"/>
</dbReference>
<evidence type="ECO:0008006" key="7">
    <source>
        <dbReference type="Google" id="ProtNLM"/>
    </source>
</evidence>
<dbReference type="InterPro" id="IPR036282">
    <property type="entry name" value="Glutathione-S-Trfase_C_sf"/>
</dbReference>
<dbReference type="STRING" id="1392540.P256_02498"/>
<dbReference type="AlphaFoldDB" id="V2TGC5"/>
<dbReference type="PROSITE" id="PS50404">
    <property type="entry name" value="GST_NTER"/>
    <property type="match status" value="1"/>
</dbReference>
<dbReference type="SFLD" id="SFLDS00019">
    <property type="entry name" value="Glutathione_Transferase_(cytos"/>
    <property type="match status" value="1"/>
</dbReference>
<evidence type="ECO:0000256" key="2">
    <source>
        <dbReference type="ARBA" id="ARBA00022679"/>
    </source>
</evidence>
<gene>
    <name evidence="5" type="ORF">P256_02498</name>
</gene>
<dbReference type="OrthoDB" id="5958450at2"/>
<dbReference type="SFLD" id="SFLDG01150">
    <property type="entry name" value="Main.1:_Beta-like"/>
    <property type="match status" value="1"/>
</dbReference>
<dbReference type="Pfam" id="PF02798">
    <property type="entry name" value="GST_N"/>
    <property type="match status" value="1"/>
</dbReference>
<dbReference type="PANTHER" id="PTHR44051:SF19">
    <property type="entry name" value="DISULFIDE-BOND OXIDOREDUCTASE YFCG"/>
    <property type="match status" value="1"/>
</dbReference>
<evidence type="ECO:0000313" key="6">
    <source>
        <dbReference type="Proteomes" id="UP000023785"/>
    </source>
</evidence>
<dbReference type="SUPFAM" id="SSF52833">
    <property type="entry name" value="Thioredoxin-like"/>
    <property type="match status" value="1"/>
</dbReference>
<sequence length="207" mass="24410">MIKILGRANSINVRKVLWLCEELNLAYDREDWGRGFRSTKEQEFITVNPNASIPVLIDNDFILWQSNSIIRYLSNAYSGKHIYPDNNKTRAKIDQWIDWQGIELNNSWTYALQHIVRKSPNHQDIALVKESINSWNNMMTILDKQLEKTEYYIVSDHFSLADISIGLSVQRWYLTPFEKPDLTYVKDYYDLLSQRPAYLKWGNNGKN</sequence>
<feature type="domain" description="GST N-terminal" evidence="3">
    <location>
        <begin position="1"/>
        <end position="81"/>
    </location>
</feature>
<feature type="domain" description="GST C-terminal" evidence="4">
    <location>
        <begin position="86"/>
        <end position="207"/>
    </location>
</feature>
<dbReference type="Gene3D" id="1.20.1050.10">
    <property type="match status" value="1"/>
</dbReference>
<dbReference type="Proteomes" id="UP000023785">
    <property type="component" value="Unassembled WGS sequence"/>
</dbReference>
<protein>
    <recommendedName>
        <fullName evidence="7">Glutathione S-transferase</fullName>
    </recommendedName>
</protein>